<comment type="subcellular location">
    <subcellularLocation>
        <location evidence="2 10">Cell membrane</location>
        <topology evidence="2 10">Peripheral membrane protein</topology>
    </subcellularLocation>
</comment>
<keyword evidence="8 10" id="KW-0139">CF(1)</keyword>
<dbReference type="NCBIfam" id="NF009980">
    <property type="entry name" value="PRK13446.1"/>
    <property type="match status" value="1"/>
</dbReference>
<evidence type="ECO:0000256" key="6">
    <source>
        <dbReference type="ARBA" id="ARBA00023065"/>
    </source>
</evidence>
<dbReference type="NCBIfam" id="NF001846">
    <property type="entry name" value="PRK00571.1-3"/>
    <property type="match status" value="1"/>
</dbReference>
<dbReference type="EMBL" id="FRDI01000003">
    <property type="protein sequence ID" value="SHN54608.1"/>
    <property type="molecule type" value="Genomic_DNA"/>
</dbReference>
<reference evidence="14 15" key="1">
    <citation type="submission" date="2016-12" db="EMBL/GenBank/DDBJ databases">
        <authorList>
            <person name="Song W.-J."/>
            <person name="Kurnit D.M."/>
        </authorList>
    </citation>
    <scope>NUCLEOTIDE SEQUENCE [LARGE SCALE GENOMIC DNA]</scope>
    <source>
        <strain evidence="14 15">DSM 11393</strain>
    </source>
</reference>
<dbReference type="Pfam" id="PF00401">
    <property type="entry name" value="ATP-synt_DE"/>
    <property type="match status" value="1"/>
</dbReference>
<dbReference type="GO" id="GO:0005524">
    <property type="term" value="F:ATP binding"/>
    <property type="evidence" value="ECO:0007669"/>
    <property type="project" value="UniProtKB-UniRule"/>
</dbReference>
<keyword evidence="10" id="KW-0375">Hydrogen ion transport</keyword>
<keyword evidence="5 10" id="KW-0813">Transport</keyword>
<keyword evidence="7 10" id="KW-0472">Membrane</keyword>
<protein>
    <recommendedName>
        <fullName evidence="10">ATP synthase epsilon chain</fullName>
    </recommendedName>
    <alternativeName>
        <fullName evidence="10">ATP synthase F1 sector epsilon subunit</fullName>
    </alternativeName>
    <alternativeName>
        <fullName evidence="10">F-ATPase epsilon subunit</fullName>
    </alternativeName>
</protein>
<feature type="domain" description="ATP synthase epsilon subunit C-terminal" evidence="12">
    <location>
        <begin position="87"/>
        <end position="128"/>
    </location>
</feature>
<evidence type="ECO:0000256" key="3">
    <source>
        <dbReference type="ARBA" id="ARBA00005712"/>
    </source>
</evidence>
<dbReference type="OrthoDB" id="9799969at2"/>
<dbReference type="GO" id="GO:0046933">
    <property type="term" value="F:proton-transporting ATP synthase activity, rotational mechanism"/>
    <property type="evidence" value="ECO:0007669"/>
    <property type="project" value="UniProtKB-UniRule"/>
</dbReference>
<evidence type="ECO:0000256" key="8">
    <source>
        <dbReference type="ARBA" id="ARBA00023196"/>
    </source>
</evidence>
<dbReference type="InterPro" id="IPR020547">
    <property type="entry name" value="ATP_synth_F1_esu_C"/>
</dbReference>
<gene>
    <name evidence="10" type="primary">atpC</name>
    <name evidence="14" type="ORF">SAMN02745728_00559</name>
</gene>
<dbReference type="GO" id="GO:0045259">
    <property type="term" value="C:proton-transporting ATP synthase complex"/>
    <property type="evidence" value="ECO:0007669"/>
    <property type="project" value="UniProtKB-KW"/>
</dbReference>
<dbReference type="PANTHER" id="PTHR13822">
    <property type="entry name" value="ATP SYNTHASE DELTA/EPSILON CHAIN"/>
    <property type="match status" value="1"/>
</dbReference>
<evidence type="ECO:0000256" key="9">
    <source>
        <dbReference type="ARBA" id="ARBA00023310"/>
    </source>
</evidence>
<dbReference type="STRING" id="1121455.SAMN02745728_00559"/>
<evidence type="ECO:0000256" key="2">
    <source>
        <dbReference type="ARBA" id="ARBA00004202"/>
    </source>
</evidence>
<dbReference type="InterPro" id="IPR020546">
    <property type="entry name" value="ATP_synth_F1_dsu/esu_N"/>
</dbReference>
<dbReference type="Gene3D" id="2.60.15.10">
    <property type="entry name" value="F0F1 ATP synthase delta/epsilon subunit, N-terminal"/>
    <property type="match status" value="1"/>
</dbReference>
<dbReference type="Proteomes" id="UP000186469">
    <property type="component" value="Unassembled WGS sequence"/>
</dbReference>
<evidence type="ECO:0000256" key="10">
    <source>
        <dbReference type="HAMAP-Rule" id="MF_00530"/>
    </source>
</evidence>
<dbReference type="RefSeq" id="WP_072696265.1">
    <property type="nucleotide sequence ID" value="NZ_FRDI01000003.1"/>
</dbReference>
<keyword evidence="9 10" id="KW-0066">ATP synthesis</keyword>
<feature type="domain" description="ATP synthase F1 complex delta/epsilon subunit N-terminal" evidence="13">
    <location>
        <begin position="5"/>
        <end position="83"/>
    </location>
</feature>
<dbReference type="HAMAP" id="MF_00530">
    <property type="entry name" value="ATP_synth_epsil_bac"/>
    <property type="match status" value="1"/>
</dbReference>
<evidence type="ECO:0000259" key="13">
    <source>
        <dbReference type="Pfam" id="PF02823"/>
    </source>
</evidence>
<keyword evidence="6 10" id="KW-0406">Ion transport</keyword>
<accession>A0A1M7S878</accession>
<name>A0A1M7S878_9BACT</name>
<proteinExistence type="inferred from homology"/>
<dbReference type="SUPFAM" id="SSF46604">
    <property type="entry name" value="Epsilon subunit of F1F0-ATP synthase C-terminal domain"/>
    <property type="match status" value="1"/>
</dbReference>
<sequence length="135" mass="14928">MEKMLQVEIVTPDRLVLDEKADYVSATGIGGEFGVLPNHVPYLTALKIGSLYYKANGKNHYAFISGGFAEVSDNKVTILAESAELVEQIDLERAKKAKERAEKRLASKEDYDQSRAEIALQRAIIRISLKSSNGL</sequence>
<evidence type="ECO:0000313" key="14">
    <source>
        <dbReference type="EMBL" id="SHN54608.1"/>
    </source>
</evidence>
<keyword evidence="15" id="KW-1185">Reference proteome</keyword>
<comment type="function">
    <text evidence="1 10">Produces ATP from ADP in the presence of a proton gradient across the membrane.</text>
</comment>
<evidence type="ECO:0000259" key="12">
    <source>
        <dbReference type="Pfam" id="PF00401"/>
    </source>
</evidence>
<dbReference type="InterPro" id="IPR036794">
    <property type="entry name" value="ATP_F1_dsu/esu_C_sf"/>
</dbReference>
<dbReference type="InterPro" id="IPR001469">
    <property type="entry name" value="ATP_synth_F1_dsu/esu"/>
</dbReference>
<keyword evidence="10" id="KW-1003">Cell membrane</keyword>
<comment type="subunit">
    <text evidence="4 10 11">F-type ATPases have 2 components, CF(1) - the catalytic core - and CF(0) - the membrane proton channel. CF(1) has five subunits: alpha(3), beta(3), gamma(1), delta(1), epsilon(1). CF(0) has three main subunits: a, b and c.</text>
</comment>
<evidence type="ECO:0000256" key="1">
    <source>
        <dbReference type="ARBA" id="ARBA00003543"/>
    </source>
</evidence>
<dbReference type="InterPro" id="IPR036771">
    <property type="entry name" value="ATPsynth_dsu/esu_N"/>
</dbReference>
<dbReference type="SUPFAM" id="SSF51344">
    <property type="entry name" value="Epsilon subunit of F1F0-ATP synthase N-terminal domain"/>
    <property type="match status" value="1"/>
</dbReference>
<dbReference type="PANTHER" id="PTHR13822:SF10">
    <property type="entry name" value="ATP SYNTHASE EPSILON CHAIN, CHLOROPLASTIC"/>
    <property type="match status" value="1"/>
</dbReference>
<evidence type="ECO:0000256" key="11">
    <source>
        <dbReference type="RuleBase" id="RU003656"/>
    </source>
</evidence>
<evidence type="ECO:0000256" key="4">
    <source>
        <dbReference type="ARBA" id="ARBA00011648"/>
    </source>
</evidence>
<dbReference type="GO" id="GO:0005886">
    <property type="term" value="C:plasma membrane"/>
    <property type="evidence" value="ECO:0007669"/>
    <property type="project" value="UniProtKB-SubCell"/>
</dbReference>
<evidence type="ECO:0000256" key="7">
    <source>
        <dbReference type="ARBA" id="ARBA00023136"/>
    </source>
</evidence>
<comment type="similarity">
    <text evidence="3 10 11">Belongs to the ATPase epsilon chain family.</text>
</comment>
<dbReference type="NCBIfam" id="TIGR01216">
    <property type="entry name" value="ATP_synt_epsi"/>
    <property type="match status" value="1"/>
</dbReference>
<organism evidence="14 15">
    <name type="scientific">Desulfovibrio litoralis DSM 11393</name>
    <dbReference type="NCBI Taxonomy" id="1121455"/>
    <lineage>
        <taxon>Bacteria</taxon>
        <taxon>Pseudomonadati</taxon>
        <taxon>Thermodesulfobacteriota</taxon>
        <taxon>Desulfovibrionia</taxon>
        <taxon>Desulfovibrionales</taxon>
        <taxon>Desulfovibrionaceae</taxon>
        <taxon>Desulfovibrio</taxon>
    </lineage>
</organism>
<evidence type="ECO:0000256" key="5">
    <source>
        <dbReference type="ARBA" id="ARBA00022448"/>
    </source>
</evidence>
<evidence type="ECO:0000313" key="15">
    <source>
        <dbReference type="Proteomes" id="UP000186469"/>
    </source>
</evidence>
<dbReference type="CDD" id="cd12152">
    <property type="entry name" value="F1-ATPase_delta"/>
    <property type="match status" value="1"/>
</dbReference>
<dbReference type="Gene3D" id="1.20.5.440">
    <property type="entry name" value="ATP synthase delta/epsilon subunit, C-terminal domain"/>
    <property type="match status" value="1"/>
</dbReference>
<dbReference type="AlphaFoldDB" id="A0A1M7S878"/>
<dbReference type="Pfam" id="PF02823">
    <property type="entry name" value="ATP-synt_DE_N"/>
    <property type="match status" value="1"/>
</dbReference>